<feature type="region of interest" description="Disordered" evidence="1">
    <location>
        <begin position="116"/>
        <end position="138"/>
    </location>
</feature>
<keyword evidence="4" id="KW-1185">Reference proteome</keyword>
<feature type="signal peptide" evidence="2">
    <location>
        <begin position="1"/>
        <end position="28"/>
    </location>
</feature>
<sequence length="331" mass="35754">MAPFRRLFISPSIVVAGGMLAFAGFSSAQESRPATEENTSVEATRSGLLELDLMQRGLSVHDRAPDSAVSGAIATIESSNDISPLLPPTEDRKESRDQLERRREWAKQNWLIDGMRKAGQSPAESAREMETSAAEERARPLLEGRSVGSESDQWLSEAIDAQSSSDAHRAPIDESKLSASVPADDVVNPLEGFMAQWMTPGDLKLLRPTAEGANPGKRSVDKLAVSIGPKNATEAPPAGAAFNGFTLTNRTGDAGTNPFLPAVDISSFTPIESAPSRAPARATNVLQTSQSDRPAPVYQPTEPTATEKKTGEPWRPPARDDEKYFPRMKRF</sequence>
<feature type="region of interest" description="Disordered" evidence="1">
    <location>
        <begin position="272"/>
        <end position="331"/>
    </location>
</feature>
<evidence type="ECO:0000256" key="2">
    <source>
        <dbReference type="SAM" id="SignalP"/>
    </source>
</evidence>
<organism evidence="3 4">
    <name type="scientific">Synoicihabitans lomoniglobus</name>
    <dbReference type="NCBI Taxonomy" id="2909285"/>
    <lineage>
        <taxon>Bacteria</taxon>
        <taxon>Pseudomonadati</taxon>
        <taxon>Verrucomicrobiota</taxon>
        <taxon>Opitutia</taxon>
        <taxon>Opitutales</taxon>
        <taxon>Opitutaceae</taxon>
        <taxon>Synoicihabitans</taxon>
    </lineage>
</organism>
<keyword evidence="2" id="KW-0732">Signal</keyword>
<name>A0AAF0CRT0_9BACT</name>
<dbReference type="Proteomes" id="UP001218638">
    <property type="component" value="Chromosome"/>
</dbReference>
<evidence type="ECO:0000313" key="3">
    <source>
        <dbReference type="EMBL" id="WED66865.1"/>
    </source>
</evidence>
<reference evidence="3" key="1">
    <citation type="submission" date="2023-03" db="EMBL/GenBank/DDBJ databases">
        <title>Lomoglobus Profundus gen. nov., sp. nov., a novel member of the phylum Verrucomicrobia, isolated from deep-marine sediment of South China Sea.</title>
        <authorList>
            <person name="Ahmad T."/>
            <person name="Ishaq S.E."/>
            <person name="Wang F."/>
        </authorList>
    </citation>
    <scope>NUCLEOTIDE SEQUENCE</scope>
    <source>
        <strain evidence="3">LMO-M01</strain>
    </source>
</reference>
<feature type="chain" id="PRO_5042071714" evidence="2">
    <location>
        <begin position="29"/>
        <end position="331"/>
    </location>
</feature>
<feature type="compositionally biased region" description="Basic and acidic residues" evidence="1">
    <location>
        <begin position="305"/>
        <end position="325"/>
    </location>
</feature>
<feature type="region of interest" description="Disordered" evidence="1">
    <location>
        <begin position="79"/>
        <end position="100"/>
    </location>
</feature>
<accession>A0AAF0CRT0</accession>
<protein>
    <submittedName>
        <fullName evidence="3">Uncharacterized protein</fullName>
    </submittedName>
</protein>
<evidence type="ECO:0000313" key="4">
    <source>
        <dbReference type="Proteomes" id="UP001218638"/>
    </source>
</evidence>
<dbReference type="RefSeq" id="WP_330929616.1">
    <property type="nucleotide sequence ID" value="NZ_CP119075.1"/>
</dbReference>
<gene>
    <name evidence="3" type="ORF">PXH66_08380</name>
</gene>
<dbReference type="AlphaFoldDB" id="A0AAF0CRT0"/>
<dbReference type="EMBL" id="CP119075">
    <property type="protein sequence ID" value="WED66865.1"/>
    <property type="molecule type" value="Genomic_DNA"/>
</dbReference>
<dbReference type="KEGG" id="slom:PXH66_08380"/>
<proteinExistence type="predicted"/>
<feature type="compositionally biased region" description="Basic and acidic residues" evidence="1">
    <location>
        <begin position="89"/>
        <end position="100"/>
    </location>
</feature>
<evidence type="ECO:0000256" key="1">
    <source>
        <dbReference type="SAM" id="MobiDB-lite"/>
    </source>
</evidence>
<feature type="compositionally biased region" description="Basic and acidic residues" evidence="1">
    <location>
        <begin position="125"/>
        <end position="138"/>
    </location>
</feature>